<evidence type="ECO:0000313" key="8">
    <source>
        <dbReference type="Proteomes" id="UP001016761"/>
    </source>
</evidence>
<dbReference type="Proteomes" id="UP001016761">
    <property type="component" value="Unassembled WGS sequence"/>
</dbReference>
<dbReference type="GO" id="GO:0005886">
    <property type="term" value="C:plasma membrane"/>
    <property type="evidence" value="ECO:0007669"/>
    <property type="project" value="UniProtKB-SubCell"/>
</dbReference>
<comment type="subcellular location">
    <subcellularLocation>
        <location evidence="1">Secreted</location>
    </subcellularLocation>
</comment>
<dbReference type="Pfam" id="PF01522">
    <property type="entry name" value="Polysacc_deac_1"/>
    <property type="match status" value="1"/>
</dbReference>
<dbReference type="GO" id="GO:0030115">
    <property type="term" value="C:S-layer"/>
    <property type="evidence" value="ECO:0007669"/>
    <property type="project" value="UniProtKB-SubCell"/>
</dbReference>
<dbReference type="NCBIfam" id="TIGR04126">
    <property type="entry name" value="PGF_CTERM"/>
    <property type="match status" value="1"/>
</dbReference>
<name>A0A8J8GH38_9EURY</name>
<dbReference type="GO" id="GO:0005975">
    <property type="term" value="P:carbohydrate metabolic process"/>
    <property type="evidence" value="ECO:0007669"/>
    <property type="project" value="InterPro"/>
</dbReference>
<dbReference type="SUPFAM" id="SSF88713">
    <property type="entry name" value="Glycoside hydrolase/deacetylase"/>
    <property type="match status" value="1"/>
</dbReference>
<dbReference type="InterPro" id="IPR026371">
    <property type="entry name" value="PGF_CTERM"/>
</dbReference>
<accession>A0A8J8GH38</accession>
<dbReference type="PANTHER" id="PTHR34216:SF3">
    <property type="entry name" value="POLY-BETA-1,6-N-ACETYL-D-GLUCOSAMINE N-DEACETYLASE"/>
    <property type="match status" value="1"/>
</dbReference>
<protein>
    <submittedName>
        <fullName evidence="5">Polysaccharide deacetylase family protein</fullName>
    </submittedName>
</protein>
<sequence>MSGFGRRDVCRLGAAGALTVAGLGTAGTGAVVGSAGSDTNGRVVFVYDDSWREDWTDTFPVHQDEGVPACSAAVVDHVDTSWGLLPEHLREMEDAGWEIMAHTASHVAVGNLYLTAPAAAGDERLYLDGSFLAEYEGEEIVISDGDRTVENAVAGGDRDDTGIYLDLAEPIGESFDAETAYVRFTEDRIRDEVVGSKDALEELGVEVDGFVSPFGRSDGLVEDLVRDHYAAFANRGGDGVNALEGLDPHALGRSSIDGHAVSEAEIEAFFDDVAANDALGIAVGHSQFDETTPERIRFAIRAAKERDLEIVTLRTALADLEDRAGDGDGTAADPSESDETDGAGGESDESDDDSLPGFGVAGTLAGLGTAGYLLSNRRRDDERS</sequence>
<feature type="region of interest" description="Disordered" evidence="3">
    <location>
        <begin position="322"/>
        <end position="364"/>
    </location>
</feature>
<dbReference type="InterPro" id="IPR051398">
    <property type="entry name" value="Polysacch_Deacetylase"/>
</dbReference>
<comment type="caution">
    <text evidence="5">The sequence shown here is derived from an EMBL/GenBank/DDBJ whole genome shotgun (WGS) entry which is preliminary data.</text>
</comment>
<dbReference type="Gene3D" id="3.20.20.370">
    <property type="entry name" value="Glycoside hydrolase/deacetylase"/>
    <property type="match status" value="1"/>
</dbReference>
<keyword evidence="2" id="KW-0732">Signal</keyword>
<evidence type="ECO:0000313" key="6">
    <source>
        <dbReference type="EMBL" id="NUC74305.1"/>
    </source>
</evidence>
<keyword evidence="8" id="KW-1185">Reference proteome</keyword>
<dbReference type="RefSeq" id="WP_174682057.1">
    <property type="nucleotide sequence ID" value="NZ_JABUQZ010000001.1"/>
</dbReference>
<reference evidence="5 8" key="1">
    <citation type="submission" date="2020-06" db="EMBL/GenBank/DDBJ databases">
        <title>Haloterrigena sp. nov., an extremely halophilic archaeon isolated from a saline sediment.</title>
        <authorList>
            <person name="Liu B.-B."/>
        </authorList>
    </citation>
    <scope>NUCLEOTIDE SEQUENCE</scope>
    <source>
        <strain evidence="5">SYSU A121-1</strain>
        <strain evidence="6 8">SYSU A558-1</strain>
    </source>
</reference>
<dbReference type="Proteomes" id="UP000728647">
    <property type="component" value="Unassembled WGS sequence"/>
</dbReference>
<organism evidence="5 7">
    <name type="scientific">Haloterrigena gelatinilytica</name>
    <dbReference type="NCBI Taxonomy" id="2741724"/>
    <lineage>
        <taxon>Archaea</taxon>
        <taxon>Methanobacteriati</taxon>
        <taxon>Methanobacteriota</taxon>
        <taxon>Stenosarchaea group</taxon>
        <taxon>Halobacteria</taxon>
        <taxon>Halobacteriales</taxon>
        <taxon>Natrialbaceae</taxon>
        <taxon>Haloterrigena</taxon>
    </lineage>
</organism>
<gene>
    <name evidence="5" type="ORF">HT576_02300</name>
    <name evidence="6" type="ORF">HTZ84_18720</name>
</gene>
<dbReference type="EMBL" id="JABUQZ010000001">
    <property type="protein sequence ID" value="NUC74305.1"/>
    <property type="molecule type" value="Genomic_DNA"/>
</dbReference>
<dbReference type="InterPro" id="IPR002509">
    <property type="entry name" value="NODB_dom"/>
</dbReference>
<dbReference type="GO" id="GO:0016810">
    <property type="term" value="F:hydrolase activity, acting on carbon-nitrogen (but not peptide) bonds"/>
    <property type="evidence" value="ECO:0007669"/>
    <property type="project" value="InterPro"/>
</dbReference>
<dbReference type="OrthoDB" id="186535at2157"/>
<evidence type="ECO:0000313" key="7">
    <source>
        <dbReference type="Proteomes" id="UP000728647"/>
    </source>
</evidence>
<dbReference type="InterPro" id="IPR011330">
    <property type="entry name" value="Glyco_hydro/deAcase_b/a-brl"/>
</dbReference>
<feature type="domain" description="NodB homology" evidence="4">
    <location>
        <begin position="39"/>
        <end position="112"/>
    </location>
</feature>
<dbReference type="AlphaFoldDB" id="A0A8J8GH38"/>
<feature type="compositionally biased region" description="Acidic residues" evidence="3">
    <location>
        <begin position="335"/>
        <end position="354"/>
    </location>
</feature>
<proteinExistence type="predicted"/>
<evidence type="ECO:0000256" key="1">
    <source>
        <dbReference type="ARBA" id="ARBA00004613"/>
    </source>
</evidence>
<dbReference type="EMBL" id="JABURA010000001">
    <property type="protein sequence ID" value="NUB89869.1"/>
    <property type="molecule type" value="Genomic_DNA"/>
</dbReference>
<evidence type="ECO:0000256" key="2">
    <source>
        <dbReference type="ARBA" id="ARBA00022729"/>
    </source>
</evidence>
<evidence type="ECO:0000256" key="3">
    <source>
        <dbReference type="SAM" id="MobiDB-lite"/>
    </source>
</evidence>
<evidence type="ECO:0000259" key="4">
    <source>
        <dbReference type="Pfam" id="PF01522"/>
    </source>
</evidence>
<evidence type="ECO:0000313" key="5">
    <source>
        <dbReference type="EMBL" id="NUB89869.1"/>
    </source>
</evidence>
<dbReference type="PANTHER" id="PTHR34216">
    <property type="match status" value="1"/>
</dbReference>